<keyword evidence="2" id="KW-1185">Reference proteome</keyword>
<name>A0A5D2YT43_GOSMU</name>
<evidence type="ECO:0000313" key="1">
    <source>
        <dbReference type="EMBL" id="TYJ29026.1"/>
    </source>
</evidence>
<evidence type="ECO:0000313" key="2">
    <source>
        <dbReference type="Proteomes" id="UP000323597"/>
    </source>
</evidence>
<reference evidence="1 2" key="1">
    <citation type="submission" date="2019-07" db="EMBL/GenBank/DDBJ databases">
        <title>WGS assembly of Gossypium mustelinum.</title>
        <authorList>
            <person name="Chen Z.J."/>
            <person name="Sreedasyam A."/>
            <person name="Ando A."/>
            <person name="Song Q."/>
            <person name="De L."/>
            <person name="Hulse-Kemp A."/>
            <person name="Ding M."/>
            <person name="Ye W."/>
            <person name="Kirkbride R."/>
            <person name="Jenkins J."/>
            <person name="Plott C."/>
            <person name="Lovell J."/>
            <person name="Lin Y.-M."/>
            <person name="Vaughn R."/>
            <person name="Liu B."/>
            <person name="Li W."/>
            <person name="Simpson S."/>
            <person name="Scheffler B."/>
            <person name="Saski C."/>
            <person name="Grover C."/>
            <person name="Hu G."/>
            <person name="Conover J."/>
            <person name="Carlson J."/>
            <person name="Shu S."/>
            <person name="Boston L."/>
            <person name="Williams M."/>
            <person name="Peterson D."/>
            <person name="Mcgee K."/>
            <person name="Jones D."/>
            <person name="Wendel J."/>
            <person name="Stelly D."/>
            <person name="Grimwood J."/>
            <person name="Schmutz J."/>
        </authorList>
    </citation>
    <scope>NUCLEOTIDE SEQUENCE [LARGE SCALE GENOMIC DNA]</scope>
    <source>
        <strain evidence="1">1408120.09</strain>
    </source>
</reference>
<proteinExistence type="predicted"/>
<gene>
    <name evidence="1" type="ORF">E1A91_A06G041600v1</name>
</gene>
<protein>
    <submittedName>
        <fullName evidence="1">Uncharacterized protein</fullName>
    </submittedName>
</protein>
<accession>A0A5D2YT43</accession>
<dbReference type="Proteomes" id="UP000323597">
    <property type="component" value="Chromosome A06"/>
</dbReference>
<dbReference type="EMBL" id="CM017641">
    <property type="protein sequence ID" value="TYJ29026.1"/>
    <property type="molecule type" value="Genomic_DNA"/>
</dbReference>
<sequence length="58" mass="5851">MSNGANHQTLPTEVATTEIWYRVCIGVCTGAGASYGARAVLVYGGVSVAAGAEELSCS</sequence>
<dbReference type="AlphaFoldDB" id="A0A5D2YT43"/>
<organism evidence="1 2">
    <name type="scientific">Gossypium mustelinum</name>
    <name type="common">Cotton</name>
    <name type="synonym">Gossypium caicoense</name>
    <dbReference type="NCBI Taxonomy" id="34275"/>
    <lineage>
        <taxon>Eukaryota</taxon>
        <taxon>Viridiplantae</taxon>
        <taxon>Streptophyta</taxon>
        <taxon>Embryophyta</taxon>
        <taxon>Tracheophyta</taxon>
        <taxon>Spermatophyta</taxon>
        <taxon>Magnoliopsida</taxon>
        <taxon>eudicotyledons</taxon>
        <taxon>Gunneridae</taxon>
        <taxon>Pentapetalae</taxon>
        <taxon>rosids</taxon>
        <taxon>malvids</taxon>
        <taxon>Malvales</taxon>
        <taxon>Malvaceae</taxon>
        <taxon>Malvoideae</taxon>
        <taxon>Gossypium</taxon>
    </lineage>
</organism>